<dbReference type="GO" id="GO:0018114">
    <property type="term" value="F:threonine racemase activity"/>
    <property type="evidence" value="ECO:0007669"/>
    <property type="project" value="TreeGrafter"/>
</dbReference>
<gene>
    <name evidence="10" type="ordered locus">Hbal_1811</name>
</gene>
<evidence type="ECO:0000313" key="10">
    <source>
        <dbReference type="EMBL" id="ACT59497.1"/>
    </source>
</evidence>
<dbReference type="FunFam" id="3.40.50.1100:FF:000007">
    <property type="entry name" value="L-threonine dehydratase catabolic TdcB"/>
    <property type="match status" value="1"/>
</dbReference>
<comment type="cofactor">
    <cofactor evidence="1">
        <name>Ca(2+)</name>
        <dbReference type="ChEBI" id="CHEBI:29108"/>
    </cofactor>
</comment>
<dbReference type="AlphaFoldDB" id="C6XK52"/>
<dbReference type="PANTHER" id="PTHR43050:SF1">
    <property type="entry name" value="SERINE RACEMASE"/>
    <property type="match status" value="1"/>
</dbReference>
<dbReference type="eggNOG" id="COG1171">
    <property type="taxonomic scope" value="Bacteria"/>
</dbReference>
<dbReference type="CDD" id="cd01562">
    <property type="entry name" value="Thr-dehyd"/>
    <property type="match status" value="1"/>
</dbReference>
<organism evidence="10 11">
    <name type="scientific">Hirschia baltica (strain ATCC 49814 / DSM 5838 / IFAM 1418)</name>
    <dbReference type="NCBI Taxonomy" id="582402"/>
    <lineage>
        <taxon>Bacteria</taxon>
        <taxon>Pseudomonadati</taxon>
        <taxon>Pseudomonadota</taxon>
        <taxon>Alphaproteobacteria</taxon>
        <taxon>Hyphomonadales</taxon>
        <taxon>Hyphomonadaceae</taxon>
        <taxon>Hirschia</taxon>
    </lineage>
</organism>
<dbReference type="Proteomes" id="UP000002745">
    <property type="component" value="Chromosome"/>
</dbReference>
<evidence type="ECO:0000313" key="11">
    <source>
        <dbReference type="Proteomes" id="UP000002745"/>
    </source>
</evidence>
<dbReference type="InterPro" id="IPR001926">
    <property type="entry name" value="TrpB-like_PALP"/>
</dbReference>
<evidence type="ECO:0000256" key="4">
    <source>
        <dbReference type="ARBA" id="ARBA00001946"/>
    </source>
</evidence>
<dbReference type="PROSITE" id="PS00165">
    <property type="entry name" value="DEHYDRATASE_SER_THR"/>
    <property type="match status" value="1"/>
</dbReference>
<comment type="similarity">
    <text evidence="5">Belongs to the serine/threonine dehydratase family.</text>
</comment>
<reference evidence="11" key="1">
    <citation type="journal article" date="2011" name="J. Bacteriol.">
        <title>Genome sequences of eight morphologically diverse alphaproteobacteria.</title>
        <authorList>
            <consortium name="US DOE Joint Genome Institute"/>
            <person name="Brown P.J."/>
            <person name="Kysela D.T."/>
            <person name="Buechlein A."/>
            <person name="Hemmerich C."/>
            <person name="Brun Y.V."/>
        </authorList>
    </citation>
    <scope>NUCLEOTIDE SEQUENCE [LARGE SCALE GENOMIC DNA]</scope>
    <source>
        <strain evidence="11">ATCC 49814 / DSM 5838 / IFAM 1418</strain>
    </source>
</reference>
<evidence type="ECO:0000256" key="1">
    <source>
        <dbReference type="ARBA" id="ARBA00001913"/>
    </source>
</evidence>
<keyword evidence="8" id="KW-0456">Lyase</keyword>
<dbReference type="PANTHER" id="PTHR43050">
    <property type="entry name" value="SERINE / THREONINE RACEMASE FAMILY MEMBER"/>
    <property type="match status" value="1"/>
</dbReference>
<dbReference type="GO" id="GO:0000287">
    <property type="term" value="F:magnesium ion binding"/>
    <property type="evidence" value="ECO:0007669"/>
    <property type="project" value="TreeGrafter"/>
</dbReference>
<feature type="domain" description="Tryptophan synthase beta chain-like PALP" evidence="9">
    <location>
        <begin position="22"/>
        <end position="309"/>
    </location>
</feature>
<dbReference type="STRING" id="582402.Hbal_1811"/>
<evidence type="ECO:0000256" key="2">
    <source>
        <dbReference type="ARBA" id="ARBA00001933"/>
    </source>
</evidence>
<dbReference type="Pfam" id="PF00291">
    <property type="entry name" value="PALP"/>
    <property type="match status" value="1"/>
</dbReference>
<dbReference type="GO" id="GO:0030378">
    <property type="term" value="F:serine racemase activity"/>
    <property type="evidence" value="ECO:0007669"/>
    <property type="project" value="TreeGrafter"/>
</dbReference>
<dbReference type="EMBL" id="CP001678">
    <property type="protein sequence ID" value="ACT59497.1"/>
    <property type="molecule type" value="Genomic_DNA"/>
</dbReference>
<keyword evidence="6" id="KW-0460">Magnesium</keyword>
<evidence type="ECO:0000256" key="6">
    <source>
        <dbReference type="ARBA" id="ARBA00022842"/>
    </source>
</evidence>
<sequence length="319" mass="33751">MCYGVAMVISVHDVHEAAKRIAPYVKQTPVMTSEKFNQFVGADVFFKCENFQHVGAFKARGAMNAVFALSDEDASYGVVAHSSGNHAAALCLAARNRGISARIVMPENSNKVKIAQVRELGGQIEFCIPTAQAREQAAAAIVEETGARLIHPFNDAHVIAGQGSVALELLSEVSGLDAILAPVGGGGLMSGCALTAKAIKPDIFTCGAEPKEVNDAARSLRSGQLQGNVTTNSIADGLRGDLGQMAFDILKKHLDELVEVSEANIVAAMRFIWSDLKIIIEPSSAVAIAALMAERSRIKGDRIGVVITGGNVDLDELPW</sequence>
<evidence type="ECO:0000256" key="5">
    <source>
        <dbReference type="ARBA" id="ARBA00010869"/>
    </source>
</evidence>
<protein>
    <submittedName>
        <fullName evidence="10">Pyridoxal-5'-phosphate-dependent protein beta subunit</fullName>
    </submittedName>
</protein>
<evidence type="ECO:0000256" key="7">
    <source>
        <dbReference type="ARBA" id="ARBA00022898"/>
    </source>
</evidence>
<name>C6XK52_HIRBI</name>
<dbReference type="GO" id="GO:0003941">
    <property type="term" value="F:L-serine ammonia-lyase activity"/>
    <property type="evidence" value="ECO:0007669"/>
    <property type="project" value="TreeGrafter"/>
</dbReference>
<evidence type="ECO:0000259" key="9">
    <source>
        <dbReference type="Pfam" id="PF00291"/>
    </source>
</evidence>
<keyword evidence="11" id="KW-1185">Reference proteome</keyword>
<proteinExistence type="inferred from homology"/>
<dbReference type="KEGG" id="hba:Hbal_1811"/>
<dbReference type="HOGENOM" id="CLU_021152_4_2_5"/>
<dbReference type="GO" id="GO:0005524">
    <property type="term" value="F:ATP binding"/>
    <property type="evidence" value="ECO:0007669"/>
    <property type="project" value="TreeGrafter"/>
</dbReference>
<dbReference type="InterPro" id="IPR036052">
    <property type="entry name" value="TrpB-like_PALP_sf"/>
</dbReference>
<dbReference type="InterPro" id="IPR000634">
    <property type="entry name" value="Ser/Thr_deHydtase_PyrdxlP-BS"/>
</dbReference>
<dbReference type="FunFam" id="3.40.50.1100:FF:000005">
    <property type="entry name" value="Threonine dehydratase catabolic"/>
    <property type="match status" value="1"/>
</dbReference>
<dbReference type="Gene3D" id="3.40.50.1100">
    <property type="match status" value="2"/>
</dbReference>
<dbReference type="GO" id="GO:0070179">
    <property type="term" value="P:D-serine biosynthetic process"/>
    <property type="evidence" value="ECO:0007669"/>
    <property type="project" value="TreeGrafter"/>
</dbReference>
<keyword evidence="7" id="KW-0663">Pyridoxal phosphate</keyword>
<accession>C6XK52</accession>
<dbReference type="SUPFAM" id="SSF53686">
    <property type="entry name" value="Tryptophan synthase beta subunit-like PLP-dependent enzymes"/>
    <property type="match status" value="1"/>
</dbReference>
<evidence type="ECO:0000256" key="3">
    <source>
        <dbReference type="ARBA" id="ARBA00001936"/>
    </source>
</evidence>
<evidence type="ECO:0000256" key="8">
    <source>
        <dbReference type="ARBA" id="ARBA00023239"/>
    </source>
</evidence>
<comment type="cofactor">
    <cofactor evidence="2">
        <name>pyridoxal 5'-phosphate</name>
        <dbReference type="ChEBI" id="CHEBI:597326"/>
    </cofactor>
</comment>
<comment type="cofactor">
    <cofactor evidence="3">
        <name>Mn(2+)</name>
        <dbReference type="ChEBI" id="CHEBI:29035"/>
    </cofactor>
</comment>
<dbReference type="GO" id="GO:0030170">
    <property type="term" value="F:pyridoxal phosphate binding"/>
    <property type="evidence" value="ECO:0007669"/>
    <property type="project" value="InterPro"/>
</dbReference>
<comment type="cofactor">
    <cofactor evidence="4">
        <name>Mg(2+)</name>
        <dbReference type="ChEBI" id="CHEBI:18420"/>
    </cofactor>
</comment>